<dbReference type="Gene3D" id="3.40.50.450">
    <property type="match status" value="1"/>
</dbReference>
<dbReference type="GO" id="GO:0005829">
    <property type="term" value="C:cytosol"/>
    <property type="evidence" value="ECO:0007669"/>
    <property type="project" value="TreeGrafter"/>
</dbReference>
<dbReference type="AlphaFoldDB" id="A0A916U3P5"/>
<dbReference type="Proteomes" id="UP000637423">
    <property type="component" value="Unassembled WGS sequence"/>
</dbReference>
<dbReference type="SUPFAM" id="SSF102405">
    <property type="entry name" value="MCP/YpsA-like"/>
    <property type="match status" value="1"/>
</dbReference>
<dbReference type="Pfam" id="PF14793">
    <property type="entry name" value="DUF4478"/>
    <property type="match status" value="1"/>
</dbReference>
<reference evidence="6" key="2">
    <citation type="submission" date="2020-09" db="EMBL/GenBank/DDBJ databases">
        <authorList>
            <person name="Sun Q."/>
            <person name="Zhou Y."/>
        </authorList>
    </citation>
    <scope>NUCLEOTIDE SEQUENCE</scope>
    <source>
        <strain evidence="6">CGMCC 1.10998</strain>
    </source>
</reference>
<reference evidence="6" key="1">
    <citation type="journal article" date="2014" name="Int. J. Syst. Evol. Microbiol.">
        <title>Complete genome sequence of Corynebacterium casei LMG S-19264T (=DSM 44701T), isolated from a smear-ripened cheese.</title>
        <authorList>
            <consortium name="US DOE Joint Genome Institute (JGI-PGF)"/>
            <person name="Walter F."/>
            <person name="Albersmeier A."/>
            <person name="Kalinowski J."/>
            <person name="Ruckert C."/>
        </authorList>
    </citation>
    <scope>NUCLEOTIDE SEQUENCE</scope>
    <source>
        <strain evidence="6">CGMCC 1.10998</strain>
    </source>
</reference>
<sequence length="456" mass="50169">MEYEVIDTQISPEGRMDVLSKAEVAKLLDNSHGGLYNIFRNCSLAVLNVGSGLDDGKELLERYKTFDISIIQRERGIKLDVRGAPAIAFVDGVLIKGIQEHLFAVLRDIIFVNGEIASNPKFNLDTSEGVSDAVFHILRNANAIRPLVNPHLVVCWGGHSISGAEYDYTKEVGYQMGLRGLDICTGCGPGAMKGPMKGATIGHAKQRISTGRYLGITEPGIIAAEAPNPIVNDLVILPDIEKRLEAFVRIGHSIVVFPGGAGTAEEILYILGILLHPDNADMPLPLIFTGPESAADYFRQIDQFIGGTLGSEAQGRYKIIINDPVLVAQEVAAGIRQVREYRKSTGDAYYFNWMLKIDTEFQRPFEPTHENMRNLALHKNQPNHLLAANLRRAFSGVVAGNVKDQGIRAIEKFGHFEIRGDVQIMEAMDALLASFVAQNRMKLPGKAYTPCYRVIK</sequence>
<evidence type="ECO:0000256" key="3">
    <source>
        <dbReference type="ARBA" id="ARBA00031983"/>
    </source>
</evidence>
<gene>
    <name evidence="6" type="ORF">GCM10011396_02570</name>
</gene>
<dbReference type="Pfam" id="PF03641">
    <property type="entry name" value="Lysine_decarbox"/>
    <property type="match status" value="1"/>
</dbReference>
<dbReference type="EC" id="3.2.2.4" evidence="2"/>
<proteinExistence type="predicted"/>
<dbReference type="InterPro" id="IPR052341">
    <property type="entry name" value="LOG_family_nucleotidases"/>
</dbReference>
<dbReference type="RefSeq" id="WP_308789104.1">
    <property type="nucleotide sequence ID" value="NZ_BMED01000001.1"/>
</dbReference>
<dbReference type="InterPro" id="IPR037153">
    <property type="entry name" value="PpnN-like_sf"/>
</dbReference>
<feature type="domain" description="Pyrimidine/purine nucleotide 5'-monophosphate nucleosidase C-terminal" evidence="4">
    <location>
        <begin position="335"/>
        <end position="455"/>
    </location>
</feature>
<evidence type="ECO:0000256" key="1">
    <source>
        <dbReference type="ARBA" id="ARBA00000274"/>
    </source>
</evidence>
<dbReference type="InterPro" id="IPR031100">
    <property type="entry name" value="LOG_fam"/>
</dbReference>
<dbReference type="Gene3D" id="3.30.1850.10">
    <property type="entry name" value="MoCo carrier protein-like"/>
    <property type="match status" value="1"/>
</dbReference>
<keyword evidence="7" id="KW-1185">Reference proteome</keyword>
<comment type="catalytic activity">
    <reaction evidence="1">
        <text>AMP + H2O = D-ribose 5-phosphate + adenine</text>
        <dbReference type="Rhea" id="RHEA:20129"/>
        <dbReference type="ChEBI" id="CHEBI:15377"/>
        <dbReference type="ChEBI" id="CHEBI:16708"/>
        <dbReference type="ChEBI" id="CHEBI:78346"/>
        <dbReference type="ChEBI" id="CHEBI:456215"/>
        <dbReference type="EC" id="3.2.2.4"/>
    </reaction>
</comment>
<dbReference type="GO" id="GO:0008714">
    <property type="term" value="F:AMP nucleosidase activity"/>
    <property type="evidence" value="ECO:0007669"/>
    <property type="project" value="UniProtKB-EC"/>
</dbReference>
<dbReference type="InterPro" id="IPR021826">
    <property type="entry name" value="PpnN_C"/>
</dbReference>
<dbReference type="Pfam" id="PF11892">
    <property type="entry name" value="PpnN_C"/>
    <property type="match status" value="1"/>
</dbReference>
<accession>A0A916U3P5</accession>
<dbReference type="EMBL" id="BMED01000001">
    <property type="protein sequence ID" value="GGC59150.1"/>
    <property type="molecule type" value="Genomic_DNA"/>
</dbReference>
<evidence type="ECO:0000259" key="5">
    <source>
        <dbReference type="Pfam" id="PF14793"/>
    </source>
</evidence>
<protein>
    <recommendedName>
        <fullName evidence="3">AMP nucleosidase</fullName>
        <ecNumber evidence="2">3.2.2.4</ecNumber>
    </recommendedName>
    <alternativeName>
        <fullName evidence="3">AMP nucleosidase</fullName>
    </alternativeName>
</protein>
<dbReference type="PANTHER" id="PTHR43393">
    <property type="entry name" value="CYTOKININ RIBOSIDE 5'-MONOPHOSPHATE PHOSPHORIBOHYDROLASE"/>
    <property type="match status" value="1"/>
</dbReference>
<comment type="caution">
    <text evidence="6">The sequence shown here is derived from an EMBL/GenBank/DDBJ whole genome shotgun (WGS) entry which is preliminary data.</text>
</comment>
<evidence type="ECO:0000313" key="6">
    <source>
        <dbReference type="EMBL" id="GGC59150.1"/>
    </source>
</evidence>
<dbReference type="NCBIfam" id="NF038390">
    <property type="entry name" value="Nsidase_PpnN"/>
    <property type="match status" value="1"/>
</dbReference>
<feature type="domain" description="Pyrimidine/purine nucleotide 5'-monophosphate nucleosidase N-terminal" evidence="5">
    <location>
        <begin position="8"/>
        <end position="115"/>
    </location>
</feature>
<dbReference type="InterPro" id="IPR027820">
    <property type="entry name" value="PpnN_N"/>
</dbReference>
<dbReference type="PANTHER" id="PTHR43393:SF1">
    <property type="entry name" value="PYRIMIDINE_PURINE NUCLEOTIDE 5'-MONOPHOSPHATE NUCLEOSIDASE"/>
    <property type="match status" value="1"/>
</dbReference>
<dbReference type="InterPro" id="IPR049788">
    <property type="entry name" value="PpnN"/>
</dbReference>
<evidence type="ECO:0000256" key="2">
    <source>
        <dbReference type="ARBA" id="ARBA00011985"/>
    </source>
</evidence>
<evidence type="ECO:0000259" key="4">
    <source>
        <dbReference type="Pfam" id="PF11892"/>
    </source>
</evidence>
<name>A0A916U3P5_9BURK</name>
<evidence type="ECO:0000313" key="7">
    <source>
        <dbReference type="Proteomes" id="UP000637423"/>
    </source>
</evidence>
<organism evidence="6 7">
    <name type="scientific">Undibacterium terreum</name>
    <dbReference type="NCBI Taxonomy" id="1224302"/>
    <lineage>
        <taxon>Bacteria</taxon>
        <taxon>Pseudomonadati</taxon>
        <taxon>Pseudomonadota</taxon>
        <taxon>Betaproteobacteria</taxon>
        <taxon>Burkholderiales</taxon>
        <taxon>Oxalobacteraceae</taxon>
        <taxon>Undibacterium</taxon>
    </lineage>
</organism>